<dbReference type="Proteomes" id="UP001291623">
    <property type="component" value="Unassembled WGS sequence"/>
</dbReference>
<gene>
    <name evidence="1" type="ORF">RND71_026710</name>
</gene>
<reference evidence="1" key="1">
    <citation type="submission" date="2023-12" db="EMBL/GenBank/DDBJ databases">
        <title>Genome assembly of Anisodus tanguticus.</title>
        <authorList>
            <person name="Wang Y.-J."/>
        </authorList>
    </citation>
    <scope>NUCLEOTIDE SEQUENCE</scope>
    <source>
        <strain evidence="1">KB-2021</strain>
        <tissue evidence="1">Leaf</tissue>
    </source>
</reference>
<keyword evidence="2" id="KW-1185">Reference proteome</keyword>
<accession>A0AAE1RP56</accession>
<proteinExistence type="predicted"/>
<comment type="caution">
    <text evidence="1">The sequence shown here is derived from an EMBL/GenBank/DDBJ whole genome shotgun (WGS) entry which is preliminary data.</text>
</comment>
<evidence type="ECO:0000313" key="2">
    <source>
        <dbReference type="Proteomes" id="UP001291623"/>
    </source>
</evidence>
<protein>
    <submittedName>
        <fullName evidence="1">Uncharacterized protein</fullName>
    </submittedName>
</protein>
<organism evidence="1 2">
    <name type="scientific">Anisodus tanguticus</name>
    <dbReference type="NCBI Taxonomy" id="243964"/>
    <lineage>
        <taxon>Eukaryota</taxon>
        <taxon>Viridiplantae</taxon>
        <taxon>Streptophyta</taxon>
        <taxon>Embryophyta</taxon>
        <taxon>Tracheophyta</taxon>
        <taxon>Spermatophyta</taxon>
        <taxon>Magnoliopsida</taxon>
        <taxon>eudicotyledons</taxon>
        <taxon>Gunneridae</taxon>
        <taxon>Pentapetalae</taxon>
        <taxon>asterids</taxon>
        <taxon>lamiids</taxon>
        <taxon>Solanales</taxon>
        <taxon>Solanaceae</taxon>
        <taxon>Solanoideae</taxon>
        <taxon>Hyoscyameae</taxon>
        <taxon>Anisodus</taxon>
    </lineage>
</organism>
<dbReference type="EMBL" id="JAVYJV010000014">
    <property type="protein sequence ID" value="KAK4354516.1"/>
    <property type="molecule type" value="Genomic_DNA"/>
</dbReference>
<sequence length="59" mass="6992">MHDNVKAKKIDTSLMPSRLMQRIREVRIYDILDNSLANLSREKPHHIVTWPSVYTESKE</sequence>
<name>A0AAE1RP56_9SOLA</name>
<evidence type="ECO:0000313" key="1">
    <source>
        <dbReference type="EMBL" id="KAK4354516.1"/>
    </source>
</evidence>
<dbReference type="AlphaFoldDB" id="A0AAE1RP56"/>